<proteinExistence type="predicted"/>
<dbReference type="Proteomes" id="UP000474718">
    <property type="component" value="Unassembled WGS sequence"/>
</dbReference>
<sequence length="55" mass="6110">MVGERKGAGKMDSVRFGQFVARCRREAGLTQRELGERVGVTDKAVSKWERGGSLR</sequence>
<organism evidence="2 3">
    <name type="scientific">Bittarella massiliensis</name>
    <name type="common">ex Durand et al. 2017</name>
    <dbReference type="NCBI Taxonomy" id="1720313"/>
    <lineage>
        <taxon>Bacteria</taxon>
        <taxon>Bacillati</taxon>
        <taxon>Bacillota</taxon>
        <taxon>Clostridia</taxon>
        <taxon>Eubacteriales</taxon>
        <taxon>Oscillospiraceae</taxon>
        <taxon>Bittarella (ex Durand et al. 2017)</taxon>
    </lineage>
</organism>
<keyword evidence="3" id="KW-1185">Reference proteome</keyword>
<name>A0ABW9WXI5_9FIRM</name>
<dbReference type="SUPFAM" id="SSF47413">
    <property type="entry name" value="lambda repressor-like DNA-binding domains"/>
    <property type="match status" value="1"/>
</dbReference>
<dbReference type="CDD" id="cd00093">
    <property type="entry name" value="HTH_XRE"/>
    <property type="match status" value="1"/>
</dbReference>
<evidence type="ECO:0000313" key="3">
    <source>
        <dbReference type="Proteomes" id="UP000474718"/>
    </source>
</evidence>
<dbReference type="Pfam" id="PF01381">
    <property type="entry name" value="HTH_3"/>
    <property type="match status" value="1"/>
</dbReference>
<comment type="caution">
    <text evidence="2">The sequence shown here is derived from an EMBL/GenBank/DDBJ whole genome shotgun (WGS) entry which is preliminary data.</text>
</comment>
<dbReference type="InterPro" id="IPR001387">
    <property type="entry name" value="Cro/C1-type_HTH"/>
</dbReference>
<evidence type="ECO:0000259" key="1">
    <source>
        <dbReference type="PROSITE" id="PS50943"/>
    </source>
</evidence>
<protein>
    <submittedName>
        <fullName evidence="2">Helix-turn-helix domain-containing protein</fullName>
    </submittedName>
</protein>
<gene>
    <name evidence="2" type="ORF">GT747_12150</name>
</gene>
<accession>A0ABW9WXI5</accession>
<dbReference type="PROSITE" id="PS50943">
    <property type="entry name" value="HTH_CROC1"/>
    <property type="match status" value="1"/>
</dbReference>
<reference evidence="2 3" key="1">
    <citation type="journal article" date="2019" name="Nat. Med.">
        <title>A library of human gut bacterial isolates paired with longitudinal multiomics data enables mechanistic microbiome research.</title>
        <authorList>
            <person name="Poyet M."/>
            <person name="Groussin M."/>
            <person name="Gibbons S.M."/>
            <person name="Avila-Pacheco J."/>
            <person name="Jiang X."/>
            <person name="Kearney S.M."/>
            <person name="Perrotta A.R."/>
            <person name="Berdy B."/>
            <person name="Zhao S."/>
            <person name="Lieberman T.D."/>
            <person name="Swanson P.K."/>
            <person name="Smith M."/>
            <person name="Roesemann S."/>
            <person name="Alexander J.E."/>
            <person name="Rich S.A."/>
            <person name="Livny J."/>
            <person name="Vlamakis H."/>
            <person name="Clish C."/>
            <person name="Bullock K."/>
            <person name="Deik A."/>
            <person name="Scott J."/>
            <person name="Pierce K.A."/>
            <person name="Xavier R.J."/>
            <person name="Alm E.J."/>
        </authorList>
    </citation>
    <scope>NUCLEOTIDE SEQUENCE [LARGE SCALE GENOMIC DNA]</scope>
    <source>
        <strain evidence="2 3">BIOML-A2</strain>
    </source>
</reference>
<dbReference type="EMBL" id="WWVX01000008">
    <property type="protein sequence ID" value="MZL70502.1"/>
    <property type="molecule type" value="Genomic_DNA"/>
</dbReference>
<evidence type="ECO:0000313" key="2">
    <source>
        <dbReference type="EMBL" id="MZL70502.1"/>
    </source>
</evidence>
<dbReference type="InterPro" id="IPR010982">
    <property type="entry name" value="Lambda_DNA-bd_dom_sf"/>
</dbReference>
<feature type="domain" description="HTH cro/C1-type" evidence="1">
    <location>
        <begin position="20"/>
        <end position="51"/>
    </location>
</feature>
<dbReference type="Gene3D" id="1.10.260.40">
    <property type="entry name" value="lambda repressor-like DNA-binding domains"/>
    <property type="match status" value="1"/>
</dbReference>